<dbReference type="AlphaFoldDB" id="A0AA88LHI6"/>
<dbReference type="EMBL" id="JAVRJZ010000001">
    <property type="protein sequence ID" value="KAK2727184.1"/>
    <property type="molecule type" value="Genomic_DNA"/>
</dbReference>
<dbReference type="InterPro" id="IPR037386">
    <property type="entry name" value="CCDC40"/>
</dbReference>
<dbReference type="Proteomes" id="UP001187531">
    <property type="component" value="Unassembled WGS sequence"/>
</dbReference>
<feature type="coiled-coil region" evidence="1">
    <location>
        <begin position="626"/>
        <end position="667"/>
    </location>
</feature>
<dbReference type="GO" id="GO:0035082">
    <property type="term" value="P:axoneme assembly"/>
    <property type="evidence" value="ECO:0007669"/>
    <property type="project" value="InterPro"/>
</dbReference>
<evidence type="ECO:0000313" key="2">
    <source>
        <dbReference type="EMBL" id="KAK2727184.1"/>
    </source>
</evidence>
<dbReference type="GO" id="GO:0005737">
    <property type="term" value="C:cytoplasm"/>
    <property type="evidence" value="ECO:0007669"/>
    <property type="project" value="TreeGrafter"/>
</dbReference>
<feature type="coiled-coil region" evidence="1">
    <location>
        <begin position="484"/>
        <end position="514"/>
    </location>
</feature>
<comment type="caution">
    <text evidence="2">The sequence shown here is derived from an EMBL/GenBank/DDBJ whole genome shotgun (WGS) entry which is preliminary data.</text>
</comment>
<feature type="coiled-coil region" evidence="1">
    <location>
        <begin position="702"/>
        <end position="736"/>
    </location>
</feature>
<sequence>MTEEAPTKSGASDDDGVDSFISTVDSFNLTIEGATFTDSDDEMLSVVDPDHYALKRYQEALKTQFLADIDTLKDKLRETRLRNEKSLQYENVLEKELKLVENGISIEKSNLKKVMGNIDCLEKAKLEQQKKLKHVRSVVNTAENANKKRREDLKVWDTILPKLNEELFRLKILLEYHESQKQALKKQVMTNINVKAGKENLALKLLTKKMEEDISRVNLRIEDIENWTLDLERKYSDIIKRLKTFKMELDSTIVYNRQLRITWKTEINSLRLKKEKISELQRQLGTIENDSMNQDERIEKLEDEIKIVVKESNNISIETNISLKRCKNFKNNYSKGQDKVVDMKSELKREIEGLNCLLEKKDVLNQELKGLKKITEKESMKLLEIETSKNGLESKLILDTKLIDYDQLNIRNESKYLEELKTNGISYELECSRLENIYTRLQLQFENDSERKKLLDKDLLEAKKEEEEIAKHYEDLKKIYSMHVKMLESKQSELERKRRKYEELKLKIEEKKEGDGPKRVLVLKEELEYVGNDCKKLQEAWLSLQNHIIKIESDKENILNNRLDCEERIRTLDQKRILSNRLLEEKRKECLELYRNTGGLHDNLKIINNLLSSDDENKELSLVAFEKELLEKLDTLERIVTKLQDVIHQCEEEKNEHKAQIFESERLRKLWSMKLKEALNLRHTVFFEKGDCSELAILKECIHRLELEKTKLVKAIEELSRILEKAVNQRACLVEASDLRKGRPDPSLKAKAKLLKCEVKKLLISIGKSDREIESFQLKHSDLRTVTEAKREELMLNSSRKEDMTSSIKQMTNLKNRQVRMLSVLQRRQKQLSDALLSTVTREFPKSDDIRSDTYQPSDATIEKLAKASTEVSHLANRVGTAIRENPNMAQWLKPILELLLEQY</sequence>
<organism evidence="2 3">
    <name type="scientific">Artemia franciscana</name>
    <name type="common">Brine shrimp</name>
    <name type="synonym">Artemia sanfranciscana</name>
    <dbReference type="NCBI Taxonomy" id="6661"/>
    <lineage>
        <taxon>Eukaryota</taxon>
        <taxon>Metazoa</taxon>
        <taxon>Ecdysozoa</taxon>
        <taxon>Arthropoda</taxon>
        <taxon>Crustacea</taxon>
        <taxon>Branchiopoda</taxon>
        <taxon>Anostraca</taxon>
        <taxon>Artemiidae</taxon>
        <taxon>Artemia</taxon>
    </lineage>
</organism>
<evidence type="ECO:0000313" key="3">
    <source>
        <dbReference type="Proteomes" id="UP001187531"/>
    </source>
</evidence>
<proteinExistence type="predicted"/>
<keyword evidence="3" id="KW-1185">Reference proteome</keyword>
<dbReference type="PANTHER" id="PTHR16275">
    <property type="entry name" value="COILED-COIL DOMAIN-CONTAINING PROTEIN 40"/>
    <property type="match status" value="1"/>
</dbReference>
<protein>
    <submittedName>
        <fullName evidence="2">Uncharacterized protein</fullName>
    </submittedName>
</protein>
<keyword evidence="1" id="KW-0175">Coiled coil</keyword>
<dbReference type="PANTHER" id="PTHR16275:SF8">
    <property type="entry name" value="COILED-COIL DOMAIN-CONTAINING PROTEIN 40"/>
    <property type="match status" value="1"/>
</dbReference>
<feature type="coiled-coil region" evidence="1">
    <location>
        <begin position="270"/>
        <end position="318"/>
    </location>
</feature>
<accession>A0AA88LHI6</accession>
<reference evidence="2" key="1">
    <citation type="submission" date="2023-07" db="EMBL/GenBank/DDBJ databases">
        <title>Chromosome-level genome assembly of Artemia franciscana.</title>
        <authorList>
            <person name="Jo E."/>
        </authorList>
    </citation>
    <scope>NUCLEOTIDE SEQUENCE</scope>
    <source>
        <tissue evidence="2">Whole body</tissue>
    </source>
</reference>
<name>A0AA88LHI6_ARTSF</name>
<gene>
    <name evidence="2" type="ORF">QYM36_007870</name>
</gene>
<evidence type="ECO:0000256" key="1">
    <source>
        <dbReference type="SAM" id="Coils"/>
    </source>
</evidence>